<sequence>MGLRGLVPRRPGNRSMSSSEAAASTGVLAASDATMVAAMTSTTAAASLDMIGGFSLYGITS</sequence>
<evidence type="ECO:0000256" key="1">
    <source>
        <dbReference type="SAM" id="MobiDB-lite"/>
    </source>
</evidence>
<protein>
    <submittedName>
        <fullName evidence="2">Uncharacterized protein</fullName>
    </submittedName>
</protein>
<reference evidence="2" key="2">
    <citation type="journal article" date="2015" name="Data Brief">
        <title>Shoot transcriptome of the giant reed, Arundo donax.</title>
        <authorList>
            <person name="Barrero R.A."/>
            <person name="Guerrero F.D."/>
            <person name="Moolhuijzen P."/>
            <person name="Goolsby J.A."/>
            <person name="Tidwell J."/>
            <person name="Bellgard S.E."/>
            <person name="Bellgard M.I."/>
        </authorList>
    </citation>
    <scope>NUCLEOTIDE SEQUENCE</scope>
    <source>
        <tissue evidence="2">Shoot tissue taken approximately 20 cm above the soil surface</tissue>
    </source>
</reference>
<proteinExistence type="predicted"/>
<feature type="region of interest" description="Disordered" evidence="1">
    <location>
        <begin position="1"/>
        <end position="21"/>
    </location>
</feature>
<name>A0A0A9BY82_ARUDO</name>
<dbReference type="EMBL" id="GBRH01230737">
    <property type="protein sequence ID" value="JAD67158.1"/>
    <property type="molecule type" value="Transcribed_RNA"/>
</dbReference>
<organism evidence="2">
    <name type="scientific">Arundo donax</name>
    <name type="common">Giant reed</name>
    <name type="synonym">Donax arundinaceus</name>
    <dbReference type="NCBI Taxonomy" id="35708"/>
    <lineage>
        <taxon>Eukaryota</taxon>
        <taxon>Viridiplantae</taxon>
        <taxon>Streptophyta</taxon>
        <taxon>Embryophyta</taxon>
        <taxon>Tracheophyta</taxon>
        <taxon>Spermatophyta</taxon>
        <taxon>Magnoliopsida</taxon>
        <taxon>Liliopsida</taxon>
        <taxon>Poales</taxon>
        <taxon>Poaceae</taxon>
        <taxon>PACMAD clade</taxon>
        <taxon>Arundinoideae</taxon>
        <taxon>Arundineae</taxon>
        <taxon>Arundo</taxon>
    </lineage>
</organism>
<reference evidence="2" key="1">
    <citation type="submission" date="2014-09" db="EMBL/GenBank/DDBJ databases">
        <authorList>
            <person name="Magalhaes I.L.F."/>
            <person name="Oliveira U."/>
            <person name="Santos F.R."/>
            <person name="Vidigal T.H.D.A."/>
            <person name="Brescovit A.D."/>
            <person name="Santos A.J."/>
        </authorList>
    </citation>
    <scope>NUCLEOTIDE SEQUENCE</scope>
    <source>
        <tissue evidence="2">Shoot tissue taken approximately 20 cm above the soil surface</tissue>
    </source>
</reference>
<evidence type="ECO:0000313" key="2">
    <source>
        <dbReference type="EMBL" id="JAD67158.1"/>
    </source>
</evidence>
<dbReference type="AlphaFoldDB" id="A0A0A9BY82"/>
<accession>A0A0A9BY82</accession>